<keyword evidence="3" id="KW-1185">Reference proteome</keyword>
<evidence type="ECO:0000313" key="2">
    <source>
        <dbReference type="EMBL" id="VDM75134.1"/>
    </source>
</evidence>
<dbReference type="AlphaFoldDB" id="A0A3P7JAZ0"/>
<evidence type="ECO:0000313" key="3">
    <source>
        <dbReference type="Proteomes" id="UP000270094"/>
    </source>
</evidence>
<feature type="signal peptide" evidence="1">
    <location>
        <begin position="1"/>
        <end position="20"/>
    </location>
</feature>
<evidence type="ECO:0000256" key="1">
    <source>
        <dbReference type="SAM" id="SignalP"/>
    </source>
</evidence>
<organism evidence="2 3">
    <name type="scientific">Strongylus vulgaris</name>
    <name type="common">Blood worm</name>
    <dbReference type="NCBI Taxonomy" id="40348"/>
    <lineage>
        <taxon>Eukaryota</taxon>
        <taxon>Metazoa</taxon>
        <taxon>Ecdysozoa</taxon>
        <taxon>Nematoda</taxon>
        <taxon>Chromadorea</taxon>
        <taxon>Rhabditida</taxon>
        <taxon>Rhabditina</taxon>
        <taxon>Rhabditomorpha</taxon>
        <taxon>Strongyloidea</taxon>
        <taxon>Strongylidae</taxon>
        <taxon>Strongylus</taxon>
    </lineage>
</organism>
<feature type="chain" id="PRO_5018026672" description="SCP domain-containing protein" evidence="1">
    <location>
        <begin position="21"/>
        <end position="194"/>
    </location>
</feature>
<name>A0A3P7JAZ0_STRVU</name>
<gene>
    <name evidence="2" type="ORF">SVUK_LOCUS10132</name>
</gene>
<dbReference type="EMBL" id="UYYB01094960">
    <property type="protein sequence ID" value="VDM75134.1"/>
    <property type="molecule type" value="Genomic_DNA"/>
</dbReference>
<proteinExistence type="predicted"/>
<accession>A0A3P7JAZ0</accession>
<dbReference type="OrthoDB" id="5877292at2759"/>
<sequence length="194" mass="20636">MNSYFIFLPALLLVVRRSSASYGIEEPTIAVEPAHVNAPLLHAHVAPVAPIVSVAPVAPVVASLPAVPVAPTLDYAYGYNHPYSEAHNVAKSYAKETGHVLETAMVSGHGHPHGLEMHAPHLANFFSLVGPWRPQEPTVDVDPEHIHLPVAHTRSPCSPPAVPVSPVAPVASAVALPEDPALDYSLCRHGSRLR</sequence>
<reference evidence="2 3" key="1">
    <citation type="submission" date="2018-11" db="EMBL/GenBank/DDBJ databases">
        <authorList>
            <consortium name="Pathogen Informatics"/>
        </authorList>
    </citation>
    <scope>NUCLEOTIDE SEQUENCE [LARGE SCALE GENOMIC DNA]</scope>
</reference>
<dbReference type="Proteomes" id="UP000270094">
    <property type="component" value="Unassembled WGS sequence"/>
</dbReference>
<keyword evidence="1" id="KW-0732">Signal</keyword>
<protein>
    <recommendedName>
        <fullName evidence="4">SCP domain-containing protein</fullName>
    </recommendedName>
</protein>
<evidence type="ECO:0008006" key="4">
    <source>
        <dbReference type="Google" id="ProtNLM"/>
    </source>
</evidence>